<dbReference type="AlphaFoldDB" id="A0A1T5FC45"/>
<proteinExistence type="predicted"/>
<dbReference type="EMBL" id="FUYZ01000006">
    <property type="protein sequence ID" value="SKB93712.1"/>
    <property type="molecule type" value="Genomic_DNA"/>
</dbReference>
<gene>
    <name evidence="1" type="ORF">SAMN05660477_01924</name>
</gene>
<protein>
    <submittedName>
        <fullName evidence="1">Uncharacterized protein</fullName>
    </submittedName>
</protein>
<organism evidence="1 2">
    <name type="scientific">Soonwooa buanensis</name>
    <dbReference type="NCBI Taxonomy" id="619805"/>
    <lineage>
        <taxon>Bacteria</taxon>
        <taxon>Pseudomonadati</taxon>
        <taxon>Bacteroidota</taxon>
        <taxon>Flavobacteriia</taxon>
        <taxon>Flavobacteriales</taxon>
        <taxon>Weeksellaceae</taxon>
        <taxon>Chryseobacterium group</taxon>
        <taxon>Soonwooa</taxon>
    </lineage>
</organism>
<evidence type="ECO:0000313" key="1">
    <source>
        <dbReference type="EMBL" id="SKB93712.1"/>
    </source>
</evidence>
<dbReference type="OrthoDB" id="634553at2"/>
<dbReference type="RefSeq" id="WP_079667164.1">
    <property type="nucleotide sequence ID" value="NZ_FUYZ01000006.1"/>
</dbReference>
<evidence type="ECO:0000313" key="2">
    <source>
        <dbReference type="Proteomes" id="UP000191112"/>
    </source>
</evidence>
<reference evidence="1 2" key="1">
    <citation type="submission" date="2017-02" db="EMBL/GenBank/DDBJ databases">
        <authorList>
            <person name="Peterson S.W."/>
        </authorList>
    </citation>
    <scope>NUCLEOTIDE SEQUENCE [LARGE SCALE GENOMIC DNA]</scope>
    <source>
        <strain evidence="1 2">DSM 22323</strain>
    </source>
</reference>
<dbReference type="STRING" id="619805.SAMN05660477_01924"/>
<name>A0A1T5FC45_9FLAO</name>
<accession>A0A1T5FC45</accession>
<keyword evidence="2" id="KW-1185">Reference proteome</keyword>
<sequence length="326" mass="38523">MKKLLYLFILMLFWTCSKNIGHNYGFYYWRSTFSLNQEETKLLNQSKVENLYTRFFDIQKNGNNYEAVGILKRKDSTKINKKIVPVIFITNETWYKISKQDVTLLAQKTFDQVNAIAKSMNFDLANEIQIDSDWTKGTKDDYFLFLKELQRISKRDITSTLRLHQVRDKKTMGVPPVKKLYLMCYSTSSPLEKSDKNSILDLKLLKSYLSNIEDYPVKLDIALPIYSWAIVTNHLGKHKLINAVKTSDLENPNFEKVGENNYKVLKDDFYFGMYLNKGFEIKVEEIPESDIEESINFIDNKLKYPYQIIYYHLDSQFTQHYKNILK</sequence>
<dbReference type="Proteomes" id="UP000191112">
    <property type="component" value="Unassembled WGS sequence"/>
</dbReference>